<dbReference type="GO" id="GO:0015833">
    <property type="term" value="P:peptide transport"/>
    <property type="evidence" value="ECO:0007669"/>
    <property type="project" value="TreeGrafter"/>
</dbReference>
<dbReference type="EMBL" id="VLKT01000054">
    <property type="protein sequence ID" value="TWI25210.1"/>
    <property type="molecule type" value="Genomic_DNA"/>
</dbReference>
<dbReference type="InterPro" id="IPR039424">
    <property type="entry name" value="SBP_5"/>
</dbReference>
<gene>
    <name evidence="6" type="ORF">IQ26_06210</name>
</gene>
<protein>
    <submittedName>
        <fullName evidence="6">Peptide/nickel transport system substrate-binding protein</fullName>
    </submittedName>
</protein>
<evidence type="ECO:0000256" key="3">
    <source>
        <dbReference type="ARBA" id="ARBA00022729"/>
    </source>
</evidence>
<dbReference type="SUPFAM" id="SSF53850">
    <property type="entry name" value="Periplasmic binding protein-like II"/>
    <property type="match status" value="1"/>
</dbReference>
<feature type="signal peptide" evidence="4">
    <location>
        <begin position="1"/>
        <end position="22"/>
    </location>
</feature>
<evidence type="ECO:0000256" key="1">
    <source>
        <dbReference type="ARBA" id="ARBA00004418"/>
    </source>
</evidence>
<evidence type="ECO:0000313" key="6">
    <source>
        <dbReference type="EMBL" id="TWI25210.1"/>
    </source>
</evidence>
<comment type="caution">
    <text evidence="6">The sequence shown here is derived from an EMBL/GenBank/DDBJ whole genome shotgun (WGS) entry which is preliminary data.</text>
</comment>
<dbReference type="InterPro" id="IPR000914">
    <property type="entry name" value="SBP_5_dom"/>
</dbReference>
<comment type="subcellular location">
    <subcellularLocation>
        <location evidence="1">Periplasm</location>
    </subcellularLocation>
</comment>
<dbReference type="Gene3D" id="3.40.190.10">
    <property type="entry name" value="Periplasmic binding protein-like II"/>
    <property type="match status" value="1"/>
</dbReference>
<dbReference type="OrthoDB" id="9803988at2"/>
<feature type="domain" description="Solute-binding protein family 5" evidence="5">
    <location>
        <begin position="65"/>
        <end position="426"/>
    </location>
</feature>
<evidence type="ECO:0000256" key="2">
    <source>
        <dbReference type="ARBA" id="ARBA00005695"/>
    </source>
</evidence>
<evidence type="ECO:0000313" key="7">
    <source>
        <dbReference type="Proteomes" id="UP000317122"/>
    </source>
</evidence>
<evidence type="ECO:0000259" key="5">
    <source>
        <dbReference type="Pfam" id="PF00496"/>
    </source>
</evidence>
<evidence type="ECO:0000256" key="4">
    <source>
        <dbReference type="SAM" id="SignalP"/>
    </source>
</evidence>
<dbReference type="InterPro" id="IPR030678">
    <property type="entry name" value="Peptide/Ni-bd"/>
</dbReference>
<reference evidence="6 7" key="1">
    <citation type="journal article" date="2015" name="Stand. Genomic Sci.">
        <title>Genomic Encyclopedia of Bacterial and Archaeal Type Strains, Phase III: the genomes of soil and plant-associated and newly described type strains.</title>
        <authorList>
            <person name="Whitman W.B."/>
            <person name="Woyke T."/>
            <person name="Klenk H.P."/>
            <person name="Zhou Y."/>
            <person name="Lilburn T.G."/>
            <person name="Beck B.J."/>
            <person name="De Vos P."/>
            <person name="Vandamme P."/>
            <person name="Eisen J.A."/>
            <person name="Garrity G."/>
            <person name="Hugenholtz P."/>
            <person name="Kyrpides N.C."/>
        </authorList>
    </citation>
    <scope>NUCLEOTIDE SEQUENCE [LARGE SCALE GENOMIC DNA]</scope>
    <source>
        <strain evidence="6 7">CGMCC 1.2546</strain>
    </source>
</reference>
<dbReference type="GO" id="GO:0043190">
    <property type="term" value="C:ATP-binding cassette (ABC) transporter complex"/>
    <property type="evidence" value="ECO:0007669"/>
    <property type="project" value="InterPro"/>
</dbReference>
<comment type="similarity">
    <text evidence="2">Belongs to the bacterial solute-binding protein 5 family.</text>
</comment>
<proteinExistence type="inferred from homology"/>
<dbReference type="PANTHER" id="PTHR30290">
    <property type="entry name" value="PERIPLASMIC BINDING COMPONENT OF ABC TRANSPORTER"/>
    <property type="match status" value="1"/>
</dbReference>
<dbReference type="Gene3D" id="3.10.105.10">
    <property type="entry name" value="Dipeptide-binding Protein, Domain 3"/>
    <property type="match status" value="1"/>
</dbReference>
<feature type="chain" id="PRO_5022158824" evidence="4">
    <location>
        <begin position="23"/>
        <end position="515"/>
    </location>
</feature>
<dbReference type="PANTHER" id="PTHR30290:SF38">
    <property type="entry name" value="D,D-DIPEPTIDE-BINDING PERIPLASMIC PROTEIN DDPA-RELATED"/>
    <property type="match status" value="1"/>
</dbReference>
<dbReference type="GO" id="GO:1904680">
    <property type="term" value="F:peptide transmembrane transporter activity"/>
    <property type="evidence" value="ECO:0007669"/>
    <property type="project" value="TreeGrafter"/>
</dbReference>
<sequence length="515" mass="56309">MSRLLFAMITAASVLAAMPASASTIRVQLNADIRSTTPGINRDDNTDAVVLHTVEGLVAYSEDATVKPLLAKSVDVSEDGKTYTFTLRHGVTFHNGAPLTSADVAWSWQFYMDPARKWRCLPEFDGSGRLKVEAVETPDEKTVVFRLNGPNALFLASLARTDCGMTGIINKASLKADGSWDKPIGTGPFKFAEWKPGEFIGLERFEEYQSLPGERDGYTGGKRPLVDDVRFMIIPDSAAAKAALQAGNIDVVPDLANTDVKEIQGNPDLNLSVSSNMGTSTILFQTRDALLSNVKLRQAIAAAVDTEQLTEAVTQGLTKRNNSLVPSLSAYHTAAQDVGYTYNPEAAKALLAEAGYKGEPITLLTNQRYPQTYASSVIAQAMMQAAGLNVSLEVLEWAAQLDRYSAGNYQMMAFPYSARLDPALSYDSVMGSKDKQPRKAWDSPEAQELLNKAMVVSDKVERQAIFDDLHKRFLAEVPFLMLYNGIDASAFSKRVSNYKASIFSKPRLWEVTLAK</sequence>
<dbReference type="AlphaFoldDB" id="A0A562MZC7"/>
<dbReference type="Gene3D" id="3.90.76.10">
    <property type="entry name" value="Dipeptide-binding Protein, Domain 1"/>
    <property type="match status" value="1"/>
</dbReference>
<organism evidence="6 7">
    <name type="scientific">Mesorhizobium tianshanense</name>
    <dbReference type="NCBI Taxonomy" id="39844"/>
    <lineage>
        <taxon>Bacteria</taxon>
        <taxon>Pseudomonadati</taxon>
        <taxon>Pseudomonadota</taxon>
        <taxon>Alphaproteobacteria</taxon>
        <taxon>Hyphomicrobiales</taxon>
        <taxon>Phyllobacteriaceae</taxon>
        <taxon>Mesorhizobium</taxon>
    </lineage>
</organism>
<dbReference type="Proteomes" id="UP000317122">
    <property type="component" value="Unassembled WGS sequence"/>
</dbReference>
<name>A0A562MZC7_9HYPH</name>
<keyword evidence="3 4" id="KW-0732">Signal</keyword>
<dbReference type="GO" id="GO:0030288">
    <property type="term" value="C:outer membrane-bounded periplasmic space"/>
    <property type="evidence" value="ECO:0007669"/>
    <property type="project" value="UniProtKB-ARBA"/>
</dbReference>
<dbReference type="RefSeq" id="WP_145722197.1">
    <property type="nucleotide sequence ID" value="NZ_BSPF01000029.1"/>
</dbReference>
<dbReference type="Pfam" id="PF00496">
    <property type="entry name" value="SBP_bac_5"/>
    <property type="match status" value="1"/>
</dbReference>
<keyword evidence="7" id="KW-1185">Reference proteome</keyword>
<dbReference type="PIRSF" id="PIRSF002741">
    <property type="entry name" value="MppA"/>
    <property type="match status" value="1"/>
</dbReference>
<accession>A0A562MZC7</accession>